<evidence type="ECO:0000256" key="4">
    <source>
        <dbReference type="ARBA" id="ARBA00022679"/>
    </source>
</evidence>
<dbReference type="SUPFAM" id="SSF52374">
    <property type="entry name" value="Nucleotidylyl transferase"/>
    <property type="match status" value="2"/>
</dbReference>
<comment type="pathway">
    <text evidence="1">Lipid metabolism.</text>
</comment>
<reference evidence="15" key="1">
    <citation type="submission" date="2016-05" db="EMBL/GenBank/DDBJ databases">
        <title>Comparative genomics of biotechnologically important yeasts.</title>
        <authorList>
            <consortium name="DOE Joint Genome Institute"/>
            <person name="Riley R."/>
            <person name="Haridas S."/>
            <person name="Wolfe K.H."/>
            <person name="Lopes M.R."/>
            <person name="Hittinger C.T."/>
            <person name="Goker M."/>
            <person name="Salamov A."/>
            <person name="Wisecaver J."/>
            <person name="Long T.M."/>
            <person name="Aerts A.L."/>
            <person name="Barry K."/>
            <person name="Choi C."/>
            <person name="Clum A."/>
            <person name="Coughlan A.Y."/>
            <person name="Deshpande S."/>
            <person name="Douglass A.P."/>
            <person name="Hanson S.J."/>
            <person name="Klenk H.-P."/>
            <person name="Labutti K."/>
            <person name="Lapidus A."/>
            <person name="Lindquist E."/>
            <person name="Lipzen A."/>
            <person name="Meier-Kolthoff J.P."/>
            <person name="Ohm R.A."/>
            <person name="Otillar R.P."/>
            <person name="Pangilinan J."/>
            <person name="Peng Y."/>
            <person name="Rokas A."/>
            <person name="Rosa C.A."/>
            <person name="Scheuner C."/>
            <person name="Sibirny A.A."/>
            <person name="Slot J.C."/>
            <person name="Stielow J.B."/>
            <person name="Sun H."/>
            <person name="Kurtzman C.P."/>
            <person name="Blackwell M."/>
            <person name="Grigoriev I.V."/>
            <person name="Jeffries T.W."/>
        </authorList>
    </citation>
    <scope>NUCLEOTIDE SEQUENCE [LARGE SCALE GENOMIC DNA]</scope>
    <source>
        <strain evidence="15">NRRL Y-1933</strain>
    </source>
</reference>
<feature type="region of interest" description="Disordered" evidence="12">
    <location>
        <begin position="353"/>
        <end position="377"/>
    </location>
</feature>
<keyword evidence="5" id="KW-0548">Nucleotidyltransferase</keyword>
<dbReference type="OrthoDB" id="40021at2759"/>
<dbReference type="Proteomes" id="UP000095085">
    <property type="component" value="Unassembled WGS sequence"/>
</dbReference>
<dbReference type="UniPathway" id="UPA00558">
    <property type="reaction ID" value="UER00742"/>
</dbReference>
<organism evidence="14 15">
    <name type="scientific">Hyphopichia burtonii NRRL Y-1933</name>
    <dbReference type="NCBI Taxonomy" id="984485"/>
    <lineage>
        <taxon>Eukaryota</taxon>
        <taxon>Fungi</taxon>
        <taxon>Dikarya</taxon>
        <taxon>Ascomycota</taxon>
        <taxon>Saccharomycotina</taxon>
        <taxon>Pichiomycetes</taxon>
        <taxon>Debaryomycetaceae</taxon>
        <taxon>Hyphopichia</taxon>
    </lineage>
</organism>
<evidence type="ECO:0000256" key="3">
    <source>
        <dbReference type="ARBA" id="ARBA00022516"/>
    </source>
</evidence>
<evidence type="ECO:0000256" key="12">
    <source>
        <dbReference type="SAM" id="MobiDB-lite"/>
    </source>
</evidence>
<evidence type="ECO:0000256" key="7">
    <source>
        <dbReference type="ARBA" id="ARBA00023209"/>
    </source>
</evidence>
<name>A0A1E4RHI3_9ASCO</name>
<evidence type="ECO:0000313" key="14">
    <source>
        <dbReference type="EMBL" id="ODV66718.1"/>
    </source>
</evidence>
<sequence length="377" mass="42434">MYKRPEGIENCRIWIDGCFDFAHHGHAGAMLQARQLGKELFVGVHSDEEILLNKGPVVMKLAERITAVDACKWLTQSVPGAPYVTDPKVMDEYGCRYVVHGDDITTDANGEDCYQVVKDLGKFVVVKRTPNISTTDLVGRMLLMSTSHHYNPIDKNFKALHPLCKDQEKIDKFAAYASDELGLKKNSAVYAYAGDELITLVEPSETKLKQYQSIVYIDGGFDLFNPGHIEALKIAKEKAGTSAIIVGLHDDLALNQNKGLNYPIMNLFERSLCVLQCRYVDGVVLGAPYIPNMEFLNKLPGKVNAVFHGPTPINNKVYNEVESIFQEIGPHKFDDMNTKFIVDRVLQNKEAYEERQRRKGWKAEHESKLEAVEKSSH</sequence>
<dbReference type="InterPro" id="IPR014729">
    <property type="entry name" value="Rossmann-like_a/b/a_fold"/>
</dbReference>
<dbReference type="InterPro" id="IPR041723">
    <property type="entry name" value="CCT"/>
</dbReference>
<dbReference type="GeneID" id="30994338"/>
<dbReference type="GO" id="GO:0005737">
    <property type="term" value="C:cytoplasm"/>
    <property type="evidence" value="ECO:0007669"/>
    <property type="project" value="TreeGrafter"/>
</dbReference>
<dbReference type="Gene3D" id="3.40.50.620">
    <property type="entry name" value="HUPs"/>
    <property type="match status" value="2"/>
</dbReference>
<keyword evidence="4 14" id="KW-0808">Transferase</keyword>
<evidence type="ECO:0000259" key="13">
    <source>
        <dbReference type="Pfam" id="PF01467"/>
    </source>
</evidence>
<dbReference type="AlphaFoldDB" id="A0A1E4RHI3"/>
<evidence type="ECO:0000256" key="5">
    <source>
        <dbReference type="ARBA" id="ARBA00022695"/>
    </source>
</evidence>
<dbReference type="GO" id="GO:0006646">
    <property type="term" value="P:phosphatidylethanolamine biosynthetic process"/>
    <property type="evidence" value="ECO:0007669"/>
    <property type="project" value="UniProtKB-UniPathway"/>
</dbReference>
<keyword evidence="7" id="KW-0594">Phospholipid biosynthesis</keyword>
<evidence type="ECO:0000256" key="10">
    <source>
        <dbReference type="ARBA" id="ARBA00024221"/>
    </source>
</evidence>
<evidence type="ECO:0000313" key="15">
    <source>
        <dbReference type="Proteomes" id="UP000095085"/>
    </source>
</evidence>
<dbReference type="InterPro" id="IPR044608">
    <property type="entry name" value="Ect1/PCYT2"/>
</dbReference>
<dbReference type="RefSeq" id="XP_020075785.1">
    <property type="nucleotide sequence ID" value="XM_020219788.1"/>
</dbReference>
<protein>
    <recommendedName>
        <fullName evidence="10">ethanolamine-phosphate cytidylyltransferase</fullName>
        <ecNumber evidence="10">2.7.7.14</ecNumber>
    </recommendedName>
    <alternativeName>
        <fullName evidence="11">CTP:phosphoethanolamine cytidylyltransferase</fullName>
    </alternativeName>
</protein>
<evidence type="ECO:0000256" key="9">
    <source>
        <dbReference type="ARBA" id="ARBA00024191"/>
    </source>
</evidence>
<dbReference type="STRING" id="984485.A0A1E4RHI3"/>
<dbReference type="Pfam" id="PF01467">
    <property type="entry name" value="CTP_transf_like"/>
    <property type="match status" value="2"/>
</dbReference>
<dbReference type="CDD" id="cd02174">
    <property type="entry name" value="CCT"/>
    <property type="match status" value="1"/>
</dbReference>
<dbReference type="PANTHER" id="PTHR45780:SF2">
    <property type="entry name" value="ETHANOLAMINE-PHOSPHATE CYTIDYLYLTRANSFERASE"/>
    <property type="match status" value="1"/>
</dbReference>
<feature type="domain" description="Cytidyltransferase-like" evidence="13">
    <location>
        <begin position="15"/>
        <end position="138"/>
    </location>
</feature>
<dbReference type="EMBL" id="KV454542">
    <property type="protein sequence ID" value="ODV66718.1"/>
    <property type="molecule type" value="Genomic_DNA"/>
</dbReference>
<keyword evidence="3" id="KW-0444">Lipid biosynthesis</keyword>
<evidence type="ECO:0000256" key="11">
    <source>
        <dbReference type="ARBA" id="ARBA00031473"/>
    </source>
</evidence>
<evidence type="ECO:0000256" key="8">
    <source>
        <dbReference type="ARBA" id="ARBA00023264"/>
    </source>
</evidence>
<feature type="domain" description="Cytidyltransferase-like" evidence="13">
    <location>
        <begin position="217"/>
        <end position="325"/>
    </location>
</feature>
<accession>A0A1E4RHI3</accession>
<dbReference type="NCBIfam" id="TIGR00125">
    <property type="entry name" value="cyt_tran_rel"/>
    <property type="match status" value="2"/>
</dbReference>
<keyword evidence="6" id="KW-0443">Lipid metabolism</keyword>
<comment type="pathway">
    <text evidence="9">Phospholipid metabolism; phosphatidylethanolamine biosynthesis; phosphatidylethanolamine from ethanolamine: step 2/3.</text>
</comment>
<keyword evidence="8" id="KW-1208">Phospholipid metabolism</keyword>
<dbReference type="GO" id="GO:0004306">
    <property type="term" value="F:ethanolamine-phosphate cytidylyltransferase activity"/>
    <property type="evidence" value="ECO:0007669"/>
    <property type="project" value="UniProtKB-EC"/>
</dbReference>
<dbReference type="EC" id="2.7.7.14" evidence="10"/>
<gene>
    <name evidence="14" type="ORF">HYPBUDRAFT_141478</name>
</gene>
<evidence type="ECO:0000256" key="2">
    <source>
        <dbReference type="ARBA" id="ARBA00010101"/>
    </source>
</evidence>
<proteinExistence type="inferred from homology"/>
<dbReference type="InterPro" id="IPR004821">
    <property type="entry name" value="Cyt_trans-like"/>
</dbReference>
<comment type="similarity">
    <text evidence="2">Belongs to the cytidylyltransferase family.</text>
</comment>
<evidence type="ECO:0000256" key="6">
    <source>
        <dbReference type="ARBA" id="ARBA00023098"/>
    </source>
</evidence>
<dbReference type="PANTHER" id="PTHR45780">
    <property type="entry name" value="ETHANOLAMINE-PHOSPHATE CYTIDYLYLTRANSFERASE"/>
    <property type="match status" value="1"/>
</dbReference>
<evidence type="ECO:0000256" key="1">
    <source>
        <dbReference type="ARBA" id="ARBA00005189"/>
    </source>
</evidence>
<keyword evidence="15" id="KW-1185">Reference proteome</keyword>